<proteinExistence type="predicted"/>
<keyword evidence="3" id="KW-1185">Reference proteome</keyword>
<feature type="transmembrane region" description="Helical" evidence="1">
    <location>
        <begin position="12"/>
        <end position="34"/>
    </location>
</feature>
<accession>A0ABT0SUN5</accession>
<comment type="caution">
    <text evidence="2">The sequence shown here is derived from an EMBL/GenBank/DDBJ whole genome shotgun (WGS) entry which is preliminary data.</text>
</comment>
<dbReference type="EMBL" id="JAMJPJ010000042">
    <property type="protein sequence ID" value="MCL7931538.1"/>
    <property type="molecule type" value="Genomic_DNA"/>
</dbReference>
<name>A0ABT0SUN5_9GAMM</name>
<dbReference type="Proteomes" id="UP001165308">
    <property type="component" value="Unassembled WGS sequence"/>
</dbReference>
<evidence type="ECO:0000313" key="2">
    <source>
        <dbReference type="EMBL" id="MCL7931538.1"/>
    </source>
</evidence>
<evidence type="ECO:0000313" key="3">
    <source>
        <dbReference type="Proteomes" id="UP001165308"/>
    </source>
</evidence>
<feature type="transmembrane region" description="Helical" evidence="1">
    <location>
        <begin position="135"/>
        <end position="157"/>
    </location>
</feature>
<feature type="transmembrane region" description="Helical" evidence="1">
    <location>
        <begin position="164"/>
        <end position="185"/>
    </location>
</feature>
<keyword evidence="1" id="KW-0472">Membrane</keyword>
<reference evidence="2" key="1">
    <citation type="submission" date="2022-05" db="EMBL/GenBank/DDBJ databases">
        <title>Halomonas geminus sp. nov. and Halomonas llamarensis sp. nov. isolated from high-altitude salars of the Atacama Desert.</title>
        <authorList>
            <person name="Hintersatz C."/>
            <person name="Rojas L.A."/>
            <person name="Wei T.-S."/>
            <person name="Kutschke S."/>
            <person name="Lehmann F."/>
            <person name="Jain R."/>
            <person name="Pollmann K."/>
        </authorList>
    </citation>
    <scope>NUCLEOTIDE SEQUENCE</scope>
    <source>
        <strain evidence="2">ATCHA</strain>
    </source>
</reference>
<feature type="transmembrane region" description="Helical" evidence="1">
    <location>
        <begin position="92"/>
        <end position="115"/>
    </location>
</feature>
<feature type="transmembrane region" description="Helical" evidence="1">
    <location>
        <begin position="54"/>
        <end position="71"/>
    </location>
</feature>
<keyword evidence="1" id="KW-1133">Transmembrane helix</keyword>
<protein>
    <submittedName>
        <fullName evidence="2">Uncharacterized protein</fullName>
    </submittedName>
</protein>
<gene>
    <name evidence="2" type="ORF">M8006_16385</name>
</gene>
<keyword evidence="1" id="KW-0812">Transmembrane</keyword>
<sequence length="216" mass="24367">MEILRSVGIISALKAFFVFFVYGVSIILFIKIFYGLDADLPDAVIATLEGPISLYTFLWLSIFGLIALFFATKYGSRHCDFYNSRPKRVFWFSLPICEAAIALGVVICGTFLGVAFCSHALFKLSLTDVLFYSQFYGLAAVMLIITFPVVYFTISLVDSGKAIYFWNSGGLFFYFLFVIYSYFYINLPVDHVSIVGMQASVLMLGCAAWRYHQPDN</sequence>
<dbReference type="RefSeq" id="WP_250084086.1">
    <property type="nucleotide sequence ID" value="NZ_JAMJPJ010000042.1"/>
</dbReference>
<evidence type="ECO:0000256" key="1">
    <source>
        <dbReference type="SAM" id="Phobius"/>
    </source>
</evidence>
<organism evidence="2 3">
    <name type="scientific">Halomonas llamarensis</name>
    <dbReference type="NCBI Taxonomy" id="2945104"/>
    <lineage>
        <taxon>Bacteria</taxon>
        <taxon>Pseudomonadati</taxon>
        <taxon>Pseudomonadota</taxon>
        <taxon>Gammaproteobacteria</taxon>
        <taxon>Oceanospirillales</taxon>
        <taxon>Halomonadaceae</taxon>
        <taxon>Halomonas</taxon>
    </lineage>
</organism>